<accession>A0AC34G8Z6</accession>
<evidence type="ECO:0000313" key="1">
    <source>
        <dbReference type="Proteomes" id="UP000887579"/>
    </source>
</evidence>
<organism evidence="1 2">
    <name type="scientific">Panagrolaimus sp. ES5</name>
    <dbReference type="NCBI Taxonomy" id="591445"/>
    <lineage>
        <taxon>Eukaryota</taxon>
        <taxon>Metazoa</taxon>
        <taxon>Ecdysozoa</taxon>
        <taxon>Nematoda</taxon>
        <taxon>Chromadorea</taxon>
        <taxon>Rhabditida</taxon>
        <taxon>Tylenchina</taxon>
        <taxon>Panagrolaimomorpha</taxon>
        <taxon>Panagrolaimoidea</taxon>
        <taxon>Panagrolaimidae</taxon>
        <taxon>Panagrolaimus</taxon>
    </lineage>
</organism>
<protein>
    <submittedName>
        <fullName evidence="2">Uncharacterized protein</fullName>
    </submittedName>
</protein>
<name>A0AC34G8Z6_9BILA</name>
<dbReference type="Proteomes" id="UP000887579">
    <property type="component" value="Unplaced"/>
</dbReference>
<evidence type="ECO:0000313" key="2">
    <source>
        <dbReference type="WBParaSite" id="ES5_v2.g26019.t1"/>
    </source>
</evidence>
<reference evidence="2" key="1">
    <citation type="submission" date="2022-11" db="UniProtKB">
        <authorList>
            <consortium name="WormBaseParasite"/>
        </authorList>
    </citation>
    <scope>IDENTIFICATION</scope>
</reference>
<sequence>MISVALFFPKIYRCEITILELEYQVLSYTEMQFLASNVQKCSLRWIVVKNEDGTIVSFEKIIELFPRLLELKCSFDERLSINISKNTVTNLLKIPQFLQLKFLRLSRVPETFDMPTFYNYHKMRKSKCEVLIAFKRQLSQHFVNNLKSIVDDILQNSLKMAPIFFQFDELTRQQIFLLSLLYNFLRENGWE</sequence>
<dbReference type="WBParaSite" id="ES5_v2.g26019.t1">
    <property type="protein sequence ID" value="ES5_v2.g26019.t1"/>
    <property type="gene ID" value="ES5_v2.g26019"/>
</dbReference>
<proteinExistence type="predicted"/>